<gene>
    <name evidence="2" type="ORF">Esi_0316_0004</name>
</gene>
<feature type="compositionally biased region" description="Basic and acidic residues" evidence="1">
    <location>
        <begin position="227"/>
        <end position="256"/>
    </location>
</feature>
<reference evidence="2 3" key="1">
    <citation type="journal article" date="2010" name="Nature">
        <title>The Ectocarpus genome and the independent evolution of multicellularity in brown algae.</title>
        <authorList>
            <person name="Cock J.M."/>
            <person name="Sterck L."/>
            <person name="Rouze P."/>
            <person name="Scornet D."/>
            <person name="Allen A.E."/>
            <person name="Amoutzias G."/>
            <person name="Anthouard V."/>
            <person name="Artiguenave F."/>
            <person name="Aury J.M."/>
            <person name="Badger J.H."/>
            <person name="Beszteri B."/>
            <person name="Billiau K."/>
            <person name="Bonnet E."/>
            <person name="Bothwell J.H."/>
            <person name="Bowler C."/>
            <person name="Boyen C."/>
            <person name="Brownlee C."/>
            <person name="Carrano C.J."/>
            <person name="Charrier B."/>
            <person name="Cho G.Y."/>
            <person name="Coelho S.M."/>
            <person name="Collen J."/>
            <person name="Corre E."/>
            <person name="Da Silva C."/>
            <person name="Delage L."/>
            <person name="Delaroque N."/>
            <person name="Dittami S.M."/>
            <person name="Doulbeau S."/>
            <person name="Elias M."/>
            <person name="Farnham G."/>
            <person name="Gachon C.M."/>
            <person name="Gschloessl B."/>
            <person name="Heesch S."/>
            <person name="Jabbari K."/>
            <person name="Jubin C."/>
            <person name="Kawai H."/>
            <person name="Kimura K."/>
            <person name="Kloareg B."/>
            <person name="Kupper F.C."/>
            <person name="Lang D."/>
            <person name="Le Bail A."/>
            <person name="Leblanc C."/>
            <person name="Lerouge P."/>
            <person name="Lohr M."/>
            <person name="Lopez P.J."/>
            <person name="Martens C."/>
            <person name="Maumus F."/>
            <person name="Michel G."/>
            <person name="Miranda-Saavedra D."/>
            <person name="Morales J."/>
            <person name="Moreau H."/>
            <person name="Motomura T."/>
            <person name="Nagasato C."/>
            <person name="Napoli C.A."/>
            <person name="Nelson D.R."/>
            <person name="Nyvall-Collen P."/>
            <person name="Peters A.F."/>
            <person name="Pommier C."/>
            <person name="Potin P."/>
            <person name="Poulain J."/>
            <person name="Quesneville H."/>
            <person name="Read B."/>
            <person name="Rensing S.A."/>
            <person name="Ritter A."/>
            <person name="Rousvoal S."/>
            <person name="Samanta M."/>
            <person name="Samson G."/>
            <person name="Schroeder D.C."/>
            <person name="Segurens B."/>
            <person name="Strittmatter M."/>
            <person name="Tonon T."/>
            <person name="Tregear J.W."/>
            <person name="Valentin K."/>
            <person name="von Dassow P."/>
            <person name="Yamagishi T."/>
            <person name="Van de Peer Y."/>
            <person name="Wincker P."/>
        </authorList>
    </citation>
    <scope>NUCLEOTIDE SEQUENCE [LARGE SCALE GENOMIC DNA]</scope>
    <source>
        <strain evidence="3">Ec32 / CCAP1310/4</strain>
    </source>
</reference>
<dbReference type="InParanoid" id="D7FWW5"/>
<name>D7FWW5_ECTSI</name>
<evidence type="ECO:0000313" key="2">
    <source>
        <dbReference type="EMBL" id="CBJ32203.1"/>
    </source>
</evidence>
<feature type="compositionally biased region" description="Acidic residues" evidence="1">
    <location>
        <begin position="168"/>
        <end position="185"/>
    </location>
</feature>
<sequence>MQGKDYAFHKSVSKNLWKETIFKPAAEELKNHAAYVAKVGTAHIDELFLSAFGMRKGVGWFRSQRKQASQYVKDHGQTGSSGGKTEKLKVIMRQDLYSKHPAVTKAGMRESFGGLETDSDDEDDDDSESEGGEGGEVEDAPLNQELWGDLSRHMEDRGDSAANLTAMEEGDDCSALEDDAGDDPPADFGDAGGDCGQDGDSPPEGDGSNDQGGAAGGVLPPPAARGLSKETQEAIEKAEREDKEKAEREAEELGRI</sequence>
<keyword evidence="3" id="KW-1185">Reference proteome</keyword>
<accession>D7FWW5</accession>
<protein>
    <submittedName>
        <fullName evidence="2">Uncharacterized protein</fullName>
    </submittedName>
</protein>
<feature type="compositionally biased region" description="Basic and acidic residues" evidence="1">
    <location>
        <begin position="150"/>
        <end position="159"/>
    </location>
</feature>
<dbReference type="Proteomes" id="UP000002630">
    <property type="component" value="Unassembled WGS sequence"/>
</dbReference>
<organism evidence="2 3">
    <name type="scientific">Ectocarpus siliculosus</name>
    <name type="common">Brown alga</name>
    <name type="synonym">Conferva siliculosa</name>
    <dbReference type="NCBI Taxonomy" id="2880"/>
    <lineage>
        <taxon>Eukaryota</taxon>
        <taxon>Sar</taxon>
        <taxon>Stramenopiles</taxon>
        <taxon>Ochrophyta</taxon>
        <taxon>PX clade</taxon>
        <taxon>Phaeophyceae</taxon>
        <taxon>Ectocarpales</taxon>
        <taxon>Ectocarpaceae</taxon>
        <taxon>Ectocarpus</taxon>
    </lineage>
</organism>
<evidence type="ECO:0000256" key="1">
    <source>
        <dbReference type="SAM" id="MobiDB-lite"/>
    </source>
</evidence>
<dbReference type="AlphaFoldDB" id="D7FWW5"/>
<evidence type="ECO:0000313" key="3">
    <source>
        <dbReference type="Proteomes" id="UP000002630"/>
    </source>
</evidence>
<dbReference type="OrthoDB" id="10677426at2759"/>
<proteinExistence type="predicted"/>
<feature type="compositionally biased region" description="Acidic residues" evidence="1">
    <location>
        <begin position="117"/>
        <end position="139"/>
    </location>
</feature>
<feature type="region of interest" description="Disordered" evidence="1">
    <location>
        <begin position="102"/>
        <end position="256"/>
    </location>
</feature>
<dbReference type="EMBL" id="FN649760">
    <property type="protein sequence ID" value="CBJ32203.1"/>
    <property type="molecule type" value="Genomic_DNA"/>
</dbReference>